<keyword evidence="2" id="KW-1003">Cell membrane</keyword>
<feature type="transmembrane region" description="Helical" evidence="7">
    <location>
        <begin position="12"/>
        <end position="32"/>
    </location>
</feature>
<keyword evidence="10" id="KW-1185">Reference proteome</keyword>
<feature type="transmembrane region" description="Helical" evidence="7">
    <location>
        <begin position="265"/>
        <end position="285"/>
    </location>
</feature>
<feature type="region of interest" description="Disordered" evidence="6">
    <location>
        <begin position="48"/>
        <end position="67"/>
    </location>
</feature>
<feature type="domain" description="Type II secretion system protein GspF" evidence="8">
    <location>
        <begin position="159"/>
        <end position="281"/>
    </location>
</feature>
<keyword evidence="3 7" id="KW-0812">Transmembrane</keyword>
<dbReference type="InterPro" id="IPR042094">
    <property type="entry name" value="T2SS_GspF_sf"/>
</dbReference>
<dbReference type="InterPro" id="IPR018076">
    <property type="entry name" value="T2SS_GspF_dom"/>
</dbReference>
<name>A0A1G5QEQ7_9GAMM</name>
<feature type="transmembrane region" description="Helical" evidence="7">
    <location>
        <begin position="297"/>
        <end position="316"/>
    </location>
</feature>
<dbReference type="Pfam" id="PF00482">
    <property type="entry name" value="T2SSF"/>
    <property type="match status" value="1"/>
</dbReference>
<accession>A0A1G5QEQ7</accession>
<feature type="transmembrane region" description="Helical" evidence="7">
    <location>
        <begin position="98"/>
        <end position="117"/>
    </location>
</feature>
<dbReference type="PANTHER" id="PTHR35007">
    <property type="entry name" value="INTEGRAL MEMBRANE PROTEIN-RELATED"/>
    <property type="match status" value="1"/>
</dbReference>
<dbReference type="STRING" id="415747.SAMN03097708_02000"/>
<dbReference type="GO" id="GO:0005886">
    <property type="term" value="C:plasma membrane"/>
    <property type="evidence" value="ECO:0007669"/>
    <property type="project" value="UniProtKB-SubCell"/>
</dbReference>
<evidence type="ECO:0000256" key="4">
    <source>
        <dbReference type="ARBA" id="ARBA00022989"/>
    </source>
</evidence>
<evidence type="ECO:0000256" key="5">
    <source>
        <dbReference type="ARBA" id="ARBA00023136"/>
    </source>
</evidence>
<evidence type="ECO:0000256" key="6">
    <source>
        <dbReference type="SAM" id="MobiDB-lite"/>
    </source>
</evidence>
<comment type="subcellular location">
    <subcellularLocation>
        <location evidence="1">Cell membrane</location>
        <topology evidence="1">Multi-pass membrane protein</topology>
    </subcellularLocation>
</comment>
<keyword evidence="4 7" id="KW-1133">Transmembrane helix</keyword>
<evidence type="ECO:0000313" key="9">
    <source>
        <dbReference type="EMBL" id="SCZ60177.1"/>
    </source>
</evidence>
<protein>
    <submittedName>
        <fullName evidence="9">Tight adherence protein B</fullName>
    </submittedName>
</protein>
<dbReference type="OrthoDB" id="5611741at2"/>
<evidence type="ECO:0000256" key="2">
    <source>
        <dbReference type="ARBA" id="ARBA00022475"/>
    </source>
</evidence>
<dbReference type="Gene3D" id="1.20.81.30">
    <property type="entry name" value="Type II secretion system (T2SS), domain F"/>
    <property type="match status" value="1"/>
</dbReference>
<sequence>MEWGSTETLIFIGLVFAAVALLTFSFVVPVFGESRAVRKRLQRRLKEMAAEDPGPARGVRRRQKPKSALEQAMEKLPGMAALAVTMEQAGYTKSVHQLVLQALGAATGIVLVVGLFIGHPGWAALAGVGVVMAAYAKLHVDRARRIAKFEEQLQDGVGVMVRALRAGHPFTQALRLVADDLEPPIGREFAIVFADINYGGDVRRALLGLLSRVPSVTVMALVTAVLVQRETGGNLAEILEKISEVTRARFRFQRRVKTLSAEARLSAWVLALVPLGLFAAISVTTPDYLPRLINDPLGQKLVVGAVVMGTIGIFWIRKLLRIQV</sequence>
<gene>
    <name evidence="9" type="ORF">SAMN03097708_02000</name>
</gene>
<evidence type="ECO:0000313" key="10">
    <source>
        <dbReference type="Proteomes" id="UP000199648"/>
    </source>
</evidence>
<dbReference type="RefSeq" id="WP_092996150.1">
    <property type="nucleotide sequence ID" value="NZ_FMWD01000005.1"/>
</dbReference>
<keyword evidence="5 7" id="KW-0472">Membrane</keyword>
<dbReference type="PANTHER" id="PTHR35007:SF1">
    <property type="entry name" value="PILUS ASSEMBLY PROTEIN"/>
    <property type="match status" value="1"/>
</dbReference>
<reference evidence="9 10" key="1">
    <citation type="submission" date="2016-10" db="EMBL/GenBank/DDBJ databases">
        <authorList>
            <person name="de Groot N.N."/>
        </authorList>
    </citation>
    <scope>NUCLEOTIDE SEQUENCE [LARGE SCALE GENOMIC DNA]</scope>
    <source>
        <strain evidence="9 10">HLD2</strain>
    </source>
</reference>
<dbReference type="Proteomes" id="UP000199648">
    <property type="component" value="Unassembled WGS sequence"/>
</dbReference>
<dbReference type="AlphaFoldDB" id="A0A1G5QEQ7"/>
<organism evidence="9 10">
    <name type="scientific">Thiohalomonas denitrificans</name>
    <dbReference type="NCBI Taxonomy" id="415747"/>
    <lineage>
        <taxon>Bacteria</taxon>
        <taxon>Pseudomonadati</taxon>
        <taxon>Pseudomonadota</taxon>
        <taxon>Gammaproteobacteria</taxon>
        <taxon>Thiohalomonadales</taxon>
        <taxon>Thiohalomonadaceae</taxon>
        <taxon>Thiohalomonas</taxon>
    </lineage>
</organism>
<dbReference type="EMBL" id="FMWD01000005">
    <property type="protein sequence ID" value="SCZ60177.1"/>
    <property type="molecule type" value="Genomic_DNA"/>
</dbReference>
<feature type="transmembrane region" description="Helical" evidence="7">
    <location>
        <begin position="123"/>
        <end position="140"/>
    </location>
</feature>
<evidence type="ECO:0000256" key="7">
    <source>
        <dbReference type="SAM" id="Phobius"/>
    </source>
</evidence>
<proteinExistence type="predicted"/>
<evidence type="ECO:0000259" key="8">
    <source>
        <dbReference type="Pfam" id="PF00482"/>
    </source>
</evidence>
<evidence type="ECO:0000256" key="3">
    <source>
        <dbReference type="ARBA" id="ARBA00022692"/>
    </source>
</evidence>
<evidence type="ECO:0000256" key="1">
    <source>
        <dbReference type="ARBA" id="ARBA00004651"/>
    </source>
</evidence>